<evidence type="ECO:0000313" key="3">
    <source>
        <dbReference type="Proteomes" id="UP000823935"/>
    </source>
</evidence>
<dbReference type="Pfam" id="PF01844">
    <property type="entry name" value="HNH"/>
    <property type="match status" value="1"/>
</dbReference>
<dbReference type="GO" id="GO:0003676">
    <property type="term" value="F:nucleic acid binding"/>
    <property type="evidence" value="ECO:0007669"/>
    <property type="project" value="InterPro"/>
</dbReference>
<evidence type="ECO:0000259" key="1">
    <source>
        <dbReference type="Pfam" id="PF01844"/>
    </source>
</evidence>
<dbReference type="SUPFAM" id="SSF54060">
    <property type="entry name" value="His-Me finger endonucleases"/>
    <property type="match status" value="1"/>
</dbReference>
<keyword evidence="2" id="KW-0540">Nuclease</keyword>
<dbReference type="InterPro" id="IPR003615">
    <property type="entry name" value="HNH_nuc"/>
</dbReference>
<proteinExistence type="predicted"/>
<comment type="caution">
    <text evidence="2">The sequence shown here is derived from an EMBL/GenBank/DDBJ whole genome shotgun (WGS) entry which is preliminary data.</text>
</comment>
<dbReference type="Proteomes" id="UP000823935">
    <property type="component" value="Unassembled WGS sequence"/>
</dbReference>
<dbReference type="InterPro" id="IPR052947">
    <property type="entry name" value="T6SS_Hcp1_domain"/>
</dbReference>
<evidence type="ECO:0000313" key="2">
    <source>
        <dbReference type="EMBL" id="HIS32699.1"/>
    </source>
</evidence>
<keyword evidence="2" id="KW-0255">Endonuclease</keyword>
<dbReference type="InterPro" id="IPR044925">
    <property type="entry name" value="His-Me_finger_sf"/>
</dbReference>
<accession>A0A9D1EVN8</accession>
<dbReference type="PANTHER" id="PTHR34319">
    <property type="entry name" value="MAJOR EXPORTED PROTEIN"/>
    <property type="match status" value="1"/>
</dbReference>
<dbReference type="AlphaFoldDB" id="A0A9D1EVN8"/>
<reference evidence="2" key="1">
    <citation type="submission" date="2020-10" db="EMBL/GenBank/DDBJ databases">
        <authorList>
            <person name="Gilroy R."/>
        </authorList>
    </citation>
    <scope>NUCLEOTIDE SEQUENCE</scope>
    <source>
        <strain evidence="2">CHK190-19873</strain>
    </source>
</reference>
<feature type="domain" description="HNH" evidence="1">
    <location>
        <begin position="54"/>
        <end position="78"/>
    </location>
</feature>
<dbReference type="GO" id="GO:0008270">
    <property type="term" value="F:zinc ion binding"/>
    <property type="evidence" value="ECO:0007669"/>
    <property type="project" value="InterPro"/>
</dbReference>
<name>A0A9D1EVN8_9FIRM</name>
<dbReference type="GO" id="GO:0004519">
    <property type="term" value="F:endonuclease activity"/>
    <property type="evidence" value="ECO:0007669"/>
    <property type="project" value="UniProtKB-KW"/>
</dbReference>
<organism evidence="2 3">
    <name type="scientific">Candidatus Limivivens intestinipullorum</name>
    <dbReference type="NCBI Taxonomy" id="2840858"/>
    <lineage>
        <taxon>Bacteria</taxon>
        <taxon>Bacillati</taxon>
        <taxon>Bacillota</taxon>
        <taxon>Clostridia</taxon>
        <taxon>Lachnospirales</taxon>
        <taxon>Lachnospiraceae</taxon>
        <taxon>Lachnospiraceae incertae sedis</taxon>
        <taxon>Candidatus Limivivens</taxon>
    </lineage>
</organism>
<dbReference type="CDD" id="cd00085">
    <property type="entry name" value="HNHc"/>
    <property type="match status" value="1"/>
</dbReference>
<dbReference type="InterPro" id="IPR002711">
    <property type="entry name" value="HNH"/>
</dbReference>
<reference evidence="2" key="2">
    <citation type="journal article" date="2021" name="PeerJ">
        <title>Extensive microbial diversity within the chicken gut microbiome revealed by metagenomics and culture.</title>
        <authorList>
            <person name="Gilroy R."/>
            <person name="Ravi A."/>
            <person name="Getino M."/>
            <person name="Pursley I."/>
            <person name="Horton D.L."/>
            <person name="Alikhan N.F."/>
            <person name="Baker D."/>
            <person name="Gharbi K."/>
            <person name="Hall N."/>
            <person name="Watson M."/>
            <person name="Adriaenssens E.M."/>
            <person name="Foster-Nyarko E."/>
            <person name="Jarju S."/>
            <person name="Secka A."/>
            <person name="Antonio M."/>
            <person name="Oren A."/>
            <person name="Chaudhuri R.R."/>
            <person name="La Ragione R."/>
            <person name="Hildebrand F."/>
            <person name="Pallen M.J."/>
        </authorList>
    </citation>
    <scope>NUCLEOTIDE SEQUENCE</scope>
    <source>
        <strain evidence="2">CHK190-19873</strain>
    </source>
</reference>
<gene>
    <name evidence="2" type="ORF">IAB44_14325</name>
</gene>
<dbReference type="PANTHER" id="PTHR34319:SF7">
    <property type="entry name" value="HNH ENDONUCLEASE DOMAIN-CONTAINING PROTEIN"/>
    <property type="match status" value="1"/>
</dbReference>
<sequence length="117" mass="13590">MKRNRAEYEALRDDFDSGVKKEFLTGLGEDPEYLRSKGFSETEIRMIQDGKSPDGWQVHHKLPLDDGGTNDLDNLVLIQNHPSHKAVTNYQNSFRRNMEEGETRTVNWPVIQNRVYP</sequence>
<keyword evidence="2" id="KW-0378">Hydrolase</keyword>
<protein>
    <submittedName>
        <fullName evidence="2">HNH endonuclease</fullName>
    </submittedName>
</protein>
<dbReference type="EMBL" id="DVIQ01000098">
    <property type="protein sequence ID" value="HIS32699.1"/>
    <property type="molecule type" value="Genomic_DNA"/>
</dbReference>